<evidence type="ECO:0000313" key="2">
    <source>
        <dbReference type="Proteomes" id="UP000242381"/>
    </source>
</evidence>
<dbReference type="EMBL" id="KV921296">
    <property type="protein sequence ID" value="ORE20286.1"/>
    <property type="molecule type" value="Genomic_DNA"/>
</dbReference>
<organism evidence="1 2">
    <name type="scientific">Rhizopus microsporus</name>
    <dbReference type="NCBI Taxonomy" id="58291"/>
    <lineage>
        <taxon>Eukaryota</taxon>
        <taxon>Fungi</taxon>
        <taxon>Fungi incertae sedis</taxon>
        <taxon>Mucoromycota</taxon>
        <taxon>Mucoromycotina</taxon>
        <taxon>Mucoromycetes</taxon>
        <taxon>Mucorales</taxon>
        <taxon>Mucorineae</taxon>
        <taxon>Rhizopodaceae</taxon>
        <taxon>Rhizopus</taxon>
    </lineage>
</organism>
<reference evidence="1 2" key="1">
    <citation type="journal article" date="2016" name="Proc. Natl. Acad. Sci. U.S.A.">
        <title>Lipid metabolic changes in an early divergent fungus govern the establishment of a mutualistic symbiosis with endobacteria.</title>
        <authorList>
            <person name="Lastovetsky O.A."/>
            <person name="Gaspar M.L."/>
            <person name="Mondo S.J."/>
            <person name="LaButti K.M."/>
            <person name="Sandor L."/>
            <person name="Grigoriev I.V."/>
            <person name="Henry S.A."/>
            <person name="Pawlowska T.E."/>
        </authorList>
    </citation>
    <scope>NUCLEOTIDE SEQUENCE [LARGE SCALE GENOMIC DNA]</scope>
    <source>
        <strain evidence="1 2">ATCC 11559</strain>
    </source>
</reference>
<proteinExistence type="predicted"/>
<name>A0A1X0S7L5_RHIZD</name>
<evidence type="ECO:0000313" key="1">
    <source>
        <dbReference type="EMBL" id="ORE20286.1"/>
    </source>
</evidence>
<dbReference type="Proteomes" id="UP000242381">
    <property type="component" value="Unassembled WGS sequence"/>
</dbReference>
<accession>A0A1X0S7L5</accession>
<dbReference type="AlphaFoldDB" id="A0A1X0S7L5"/>
<sequence length="123" mass="13951">MIDCGLGVKFSGAFDDPYLVILEVLQDLFMQRLVFSDEYEIIILGLKTEKRNSSAMDLPSLHKLFQMALKTGWVAKLIKCSVAINNQSASYLPSRLRAPLIPVEAFLVLDKEGCMYRNLQMVY</sequence>
<gene>
    <name evidence="1" type="ORF">BCV71DRAFT_233289</name>
</gene>
<protein>
    <submittedName>
        <fullName evidence="1">Uncharacterized protein</fullName>
    </submittedName>
</protein>